<dbReference type="AlphaFoldDB" id="A0A0F8YVJ5"/>
<evidence type="ECO:0000313" key="2">
    <source>
        <dbReference type="EMBL" id="KKK85452.1"/>
    </source>
</evidence>
<proteinExistence type="predicted"/>
<evidence type="ECO:0000256" key="1">
    <source>
        <dbReference type="SAM" id="MobiDB-lite"/>
    </source>
</evidence>
<name>A0A0F8YVJ5_9ZZZZ</name>
<dbReference type="EMBL" id="LAZR01051303">
    <property type="protein sequence ID" value="KKK85452.1"/>
    <property type="molecule type" value="Genomic_DNA"/>
</dbReference>
<comment type="caution">
    <text evidence="2">The sequence shown here is derived from an EMBL/GenBank/DDBJ whole genome shotgun (WGS) entry which is preliminary data.</text>
</comment>
<feature type="non-terminal residue" evidence="2">
    <location>
        <position position="1"/>
    </location>
</feature>
<organism evidence="2">
    <name type="scientific">marine sediment metagenome</name>
    <dbReference type="NCBI Taxonomy" id="412755"/>
    <lineage>
        <taxon>unclassified sequences</taxon>
        <taxon>metagenomes</taxon>
        <taxon>ecological metagenomes</taxon>
    </lineage>
</organism>
<reference evidence="2" key="1">
    <citation type="journal article" date="2015" name="Nature">
        <title>Complex archaea that bridge the gap between prokaryotes and eukaryotes.</title>
        <authorList>
            <person name="Spang A."/>
            <person name="Saw J.H."/>
            <person name="Jorgensen S.L."/>
            <person name="Zaremba-Niedzwiedzka K."/>
            <person name="Martijn J."/>
            <person name="Lind A.E."/>
            <person name="van Eijk R."/>
            <person name="Schleper C."/>
            <person name="Guy L."/>
            <person name="Ettema T.J."/>
        </authorList>
    </citation>
    <scope>NUCLEOTIDE SEQUENCE</scope>
</reference>
<protein>
    <submittedName>
        <fullName evidence="2">Uncharacterized protein</fullName>
    </submittedName>
</protein>
<gene>
    <name evidence="2" type="ORF">LCGC14_2773150</name>
</gene>
<accession>A0A0F8YVJ5</accession>
<sequence>YVNGVQVASYSERAGRTYYVNNITGSSTSDGRSSQALKLAGKFTGASIDKWVKSGSFSDLISEEGGAANLSATEQKGSGWYNQALTGNKLIEDKLKAGLKIRPKAVALYAEAIDDATGNVNKQLLRSILDQDEINFFDAANLIVDPVVRQSTGAAVKTFEFLLWFNTLIPQSSDPEEELQKSFDRGRVIAGLRIAAGEGAAIVDQLHADIPTPDFTTPSTDAPPPPEGFTLDE</sequence>
<feature type="region of interest" description="Disordered" evidence="1">
    <location>
        <begin position="209"/>
        <end position="233"/>
    </location>
</feature>